<dbReference type="HOGENOM" id="CLU_1013549_0_0_1"/>
<protein>
    <submittedName>
        <fullName evidence="3 4">Uncharacterized protein</fullName>
    </submittedName>
</protein>
<keyword evidence="2" id="KW-0732">Signal</keyword>
<dbReference type="KEGG" id="gtt:GUITHDRAFT_144539"/>
<evidence type="ECO:0000313" key="3">
    <source>
        <dbReference type="EMBL" id="EKX38046.1"/>
    </source>
</evidence>
<dbReference type="EnsemblProtists" id="EKX38046">
    <property type="protein sequence ID" value="EKX38046"/>
    <property type="gene ID" value="GUITHDRAFT_144539"/>
</dbReference>
<sequence length="275" mass="31111">MAMMPGRLLLHSLVCCLFLANLGTTLGFTPMARLPNLICSEANNKIRNIQIPAFFFPKHKKNSIVASDIDEVKPVVEKLQQVIKVDVKPYQEDKSSNQKTESTVDRAKRKPLMDKIQSPLVPDPNGQCMPGFHSKVTEGSAAEPARKEDAEERRAASAAVMKADKGSGVTEQSKSKALMERDRILKASRAAEEQARRKYEEVQRKAAQKKIEKEREFQQMEDAELRQRMKAEQVKEAEERERALQKAQEEEIKRAIEVGIDPTTDTMPLKPKKKD</sequence>
<evidence type="ECO:0000256" key="1">
    <source>
        <dbReference type="SAM" id="MobiDB-lite"/>
    </source>
</evidence>
<dbReference type="EMBL" id="JH993052">
    <property type="protein sequence ID" value="EKX38046.1"/>
    <property type="molecule type" value="Genomic_DNA"/>
</dbReference>
<evidence type="ECO:0000313" key="5">
    <source>
        <dbReference type="Proteomes" id="UP000011087"/>
    </source>
</evidence>
<accession>L1IP29</accession>
<proteinExistence type="predicted"/>
<dbReference type="Proteomes" id="UP000011087">
    <property type="component" value="Unassembled WGS sequence"/>
</dbReference>
<dbReference type="PaxDb" id="55529-EKX38046"/>
<keyword evidence="5" id="KW-1185">Reference proteome</keyword>
<dbReference type="AlphaFoldDB" id="L1IP29"/>
<feature type="region of interest" description="Disordered" evidence="1">
    <location>
        <begin position="229"/>
        <end position="248"/>
    </location>
</feature>
<evidence type="ECO:0000256" key="2">
    <source>
        <dbReference type="SAM" id="SignalP"/>
    </source>
</evidence>
<organism evidence="3">
    <name type="scientific">Guillardia theta (strain CCMP2712)</name>
    <name type="common">Cryptophyte</name>
    <dbReference type="NCBI Taxonomy" id="905079"/>
    <lineage>
        <taxon>Eukaryota</taxon>
        <taxon>Cryptophyceae</taxon>
        <taxon>Pyrenomonadales</taxon>
        <taxon>Geminigeraceae</taxon>
        <taxon>Guillardia</taxon>
    </lineage>
</organism>
<gene>
    <name evidence="3" type="ORF">GUITHDRAFT_144539</name>
</gene>
<dbReference type="RefSeq" id="XP_005825026.1">
    <property type="nucleotide sequence ID" value="XM_005824969.1"/>
</dbReference>
<reference evidence="4" key="3">
    <citation type="submission" date="2016-03" db="UniProtKB">
        <authorList>
            <consortium name="EnsemblProtists"/>
        </authorList>
    </citation>
    <scope>IDENTIFICATION</scope>
</reference>
<name>L1IP29_GUITC</name>
<feature type="region of interest" description="Disordered" evidence="1">
    <location>
        <begin position="134"/>
        <end position="181"/>
    </location>
</feature>
<feature type="signal peptide" evidence="2">
    <location>
        <begin position="1"/>
        <end position="27"/>
    </location>
</feature>
<feature type="compositionally biased region" description="Basic and acidic residues" evidence="1">
    <location>
        <begin position="144"/>
        <end position="155"/>
    </location>
</feature>
<feature type="chain" id="PRO_5008770242" evidence="2">
    <location>
        <begin position="28"/>
        <end position="275"/>
    </location>
</feature>
<reference evidence="3 5" key="1">
    <citation type="journal article" date="2012" name="Nature">
        <title>Algal genomes reveal evolutionary mosaicism and the fate of nucleomorphs.</title>
        <authorList>
            <consortium name="DOE Joint Genome Institute"/>
            <person name="Curtis B.A."/>
            <person name="Tanifuji G."/>
            <person name="Burki F."/>
            <person name="Gruber A."/>
            <person name="Irimia M."/>
            <person name="Maruyama S."/>
            <person name="Arias M.C."/>
            <person name="Ball S.G."/>
            <person name="Gile G.H."/>
            <person name="Hirakawa Y."/>
            <person name="Hopkins J.F."/>
            <person name="Kuo A."/>
            <person name="Rensing S.A."/>
            <person name="Schmutz J."/>
            <person name="Symeonidi A."/>
            <person name="Elias M."/>
            <person name="Eveleigh R.J."/>
            <person name="Herman E.K."/>
            <person name="Klute M.J."/>
            <person name="Nakayama T."/>
            <person name="Obornik M."/>
            <person name="Reyes-Prieto A."/>
            <person name="Armbrust E.V."/>
            <person name="Aves S.J."/>
            <person name="Beiko R.G."/>
            <person name="Coutinho P."/>
            <person name="Dacks J.B."/>
            <person name="Durnford D.G."/>
            <person name="Fast N.M."/>
            <person name="Green B.R."/>
            <person name="Grisdale C.J."/>
            <person name="Hempel F."/>
            <person name="Henrissat B."/>
            <person name="Hoppner M.P."/>
            <person name="Ishida K."/>
            <person name="Kim E."/>
            <person name="Koreny L."/>
            <person name="Kroth P.G."/>
            <person name="Liu Y."/>
            <person name="Malik S.B."/>
            <person name="Maier U.G."/>
            <person name="McRose D."/>
            <person name="Mock T."/>
            <person name="Neilson J.A."/>
            <person name="Onodera N.T."/>
            <person name="Poole A.M."/>
            <person name="Pritham E.J."/>
            <person name="Richards T.A."/>
            <person name="Rocap G."/>
            <person name="Roy S.W."/>
            <person name="Sarai C."/>
            <person name="Schaack S."/>
            <person name="Shirato S."/>
            <person name="Slamovits C.H."/>
            <person name="Spencer D.F."/>
            <person name="Suzuki S."/>
            <person name="Worden A.Z."/>
            <person name="Zauner S."/>
            <person name="Barry K."/>
            <person name="Bell C."/>
            <person name="Bharti A.K."/>
            <person name="Crow J.A."/>
            <person name="Grimwood J."/>
            <person name="Kramer R."/>
            <person name="Lindquist E."/>
            <person name="Lucas S."/>
            <person name="Salamov A."/>
            <person name="McFadden G.I."/>
            <person name="Lane C.E."/>
            <person name="Keeling P.J."/>
            <person name="Gray M.W."/>
            <person name="Grigoriev I.V."/>
            <person name="Archibald J.M."/>
        </authorList>
    </citation>
    <scope>NUCLEOTIDE SEQUENCE</scope>
    <source>
        <strain evidence="3 5">CCMP2712</strain>
    </source>
</reference>
<reference evidence="5" key="2">
    <citation type="submission" date="2012-11" db="EMBL/GenBank/DDBJ databases">
        <authorList>
            <person name="Kuo A."/>
            <person name="Curtis B.A."/>
            <person name="Tanifuji G."/>
            <person name="Burki F."/>
            <person name="Gruber A."/>
            <person name="Irimia M."/>
            <person name="Maruyama S."/>
            <person name="Arias M.C."/>
            <person name="Ball S.G."/>
            <person name="Gile G.H."/>
            <person name="Hirakawa Y."/>
            <person name="Hopkins J.F."/>
            <person name="Rensing S.A."/>
            <person name="Schmutz J."/>
            <person name="Symeonidi A."/>
            <person name="Elias M."/>
            <person name="Eveleigh R.J."/>
            <person name="Herman E.K."/>
            <person name="Klute M.J."/>
            <person name="Nakayama T."/>
            <person name="Obornik M."/>
            <person name="Reyes-Prieto A."/>
            <person name="Armbrust E.V."/>
            <person name="Aves S.J."/>
            <person name="Beiko R.G."/>
            <person name="Coutinho P."/>
            <person name="Dacks J.B."/>
            <person name="Durnford D.G."/>
            <person name="Fast N.M."/>
            <person name="Green B.R."/>
            <person name="Grisdale C."/>
            <person name="Hempe F."/>
            <person name="Henrissat B."/>
            <person name="Hoppner M.P."/>
            <person name="Ishida K.-I."/>
            <person name="Kim E."/>
            <person name="Koreny L."/>
            <person name="Kroth P.G."/>
            <person name="Liu Y."/>
            <person name="Malik S.-B."/>
            <person name="Maier U.G."/>
            <person name="McRose D."/>
            <person name="Mock T."/>
            <person name="Neilson J.A."/>
            <person name="Onodera N.T."/>
            <person name="Poole A.M."/>
            <person name="Pritham E.J."/>
            <person name="Richards T.A."/>
            <person name="Rocap G."/>
            <person name="Roy S.W."/>
            <person name="Sarai C."/>
            <person name="Schaack S."/>
            <person name="Shirato S."/>
            <person name="Slamovits C.H."/>
            <person name="Spencer D.F."/>
            <person name="Suzuki S."/>
            <person name="Worden A.Z."/>
            <person name="Zauner S."/>
            <person name="Barry K."/>
            <person name="Bell C."/>
            <person name="Bharti A.K."/>
            <person name="Crow J.A."/>
            <person name="Grimwood J."/>
            <person name="Kramer R."/>
            <person name="Lindquist E."/>
            <person name="Lucas S."/>
            <person name="Salamov A."/>
            <person name="McFadden G.I."/>
            <person name="Lane C.E."/>
            <person name="Keeling P.J."/>
            <person name="Gray M.W."/>
            <person name="Grigoriev I.V."/>
            <person name="Archibald J.M."/>
        </authorList>
    </citation>
    <scope>NUCLEOTIDE SEQUENCE</scope>
    <source>
        <strain evidence="5">CCMP2712</strain>
    </source>
</reference>
<feature type="region of interest" description="Disordered" evidence="1">
    <location>
        <begin position="254"/>
        <end position="275"/>
    </location>
</feature>
<evidence type="ECO:0000313" key="4">
    <source>
        <dbReference type="EnsemblProtists" id="EKX38046"/>
    </source>
</evidence>
<dbReference type="GeneID" id="17294839"/>